<keyword evidence="2" id="KW-0812">Transmembrane</keyword>
<keyword evidence="4" id="KW-1185">Reference proteome</keyword>
<evidence type="ECO:0000256" key="1">
    <source>
        <dbReference type="SAM" id="MobiDB-lite"/>
    </source>
</evidence>
<dbReference type="InterPro" id="IPR016024">
    <property type="entry name" value="ARM-type_fold"/>
</dbReference>
<dbReference type="SUPFAM" id="SSF48371">
    <property type="entry name" value="ARM repeat"/>
    <property type="match status" value="1"/>
</dbReference>
<dbReference type="AlphaFoldDB" id="A0A9W8B088"/>
<sequence>MTSEKRTTSQHRFVVYLLAIAAFVGVWYLWTIPVALRSSDEATRPTEPIPRPPLDQADTKDEICQQVDGILRCEPRLFQATHDFKPILKGQQLPKGLHVKVNMQTGQQYAKLVDPTAPDTAHDVILVPEEEPQAPADGSNAKTSHPVKVLGVEQQAIGHALTMIAQHQPNGTAPNSTLLLETLVDLTSLVSTWKHGSIFVQQRGLAKVTPLLTPENDPDVVQQAALVIKNAAQNNPPVQEAALASGLIDTLIATIGRTKNIRALDRLVYALAAVVRGHTPAVELFRSHHGIHELALLYDKTRDARLRHRCAVLISDVFNPTMVPTPVTVSDTEDRHDIEHWCWNLGSSFVNASSGAAHQDVDWKNTLLKGVVNLNHHFPRSCRLDCHTSSTDLDPPCPYTTLAQVLASETAKAHNDADYSDYQNTLTKVRQLMAA</sequence>
<dbReference type="Gene3D" id="1.25.10.10">
    <property type="entry name" value="Leucine-rich Repeat Variant"/>
    <property type="match status" value="1"/>
</dbReference>
<name>A0A9W8B088_9FUNG</name>
<evidence type="ECO:0000313" key="4">
    <source>
        <dbReference type="Proteomes" id="UP001151582"/>
    </source>
</evidence>
<dbReference type="InterPro" id="IPR050693">
    <property type="entry name" value="Hsp70_NEF-Inhibitors"/>
</dbReference>
<dbReference type="Proteomes" id="UP001151582">
    <property type="component" value="Unassembled WGS sequence"/>
</dbReference>
<keyword evidence="2" id="KW-0472">Membrane</keyword>
<dbReference type="EMBL" id="JANBQB010001253">
    <property type="protein sequence ID" value="KAJ1971768.1"/>
    <property type="molecule type" value="Genomic_DNA"/>
</dbReference>
<proteinExistence type="predicted"/>
<comment type="caution">
    <text evidence="3">The sequence shown here is derived from an EMBL/GenBank/DDBJ whole genome shotgun (WGS) entry which is preliminary data.</text>
</comment>
<dbReference type="PANTHER" id="PTHR19316:SF18">
    <property type="entry name" value="HSP70-BINDING PROTEIN 1"/>
    <property type="match status" value="1"/>
</dbReference>
<evidence type="ECO:0000313" key="3">
    <source>
        <dbReference type="EMBL" id="KAJ1971768.1"/>
    </source>
</evidence>
<dbReference type="OrthoDB" id="448649at2759"/>
<dbReference type="InterPro" id="IPR011989">
    <property type="entry name" value="ARM-like"/>
</dbReference>
<keyword evidence="2" id="KW-1133">Transmembrane helix</keyword>
<feature type="region of interest" description="Disordered" evidence="1">
    <location>
        <begin position="40"/>
        <end position="60"/>
    </location>
</feature>
<accession>A0A9W8B088</accession>
<dbReference type="GO" id="GO:0005783">
    <property type="term" value="C:endoplasmic reticulum"/>
    <property type="evidence" value="ECO:0007669"/>
    <property type="project" value="TreeGrafter"/>
</dbReference>
<reference evidence="3" key="1">
    <citation type="submission" date="2022-07" db="EMBL/GenBank/DDBJ databases">
        <title>Phylogenomic reconstructions and comparative analyses of Kickxellomycotina fungi.</title>
        <authorList>
            <person name="Reynolds N.K."/>
            <person name="Stajich J.E."/>
            <person name="Barry K."/>
            <person name="Grigoriev I.V."/>
            <person name="Crous P."/>
            <person name="Smith M.E."/>
        </authorList>
    </citation>
    <scope>NUCLEOTIDE SEQUENCE</scope>
    <source>
        <strain evidence="3">RSA 567</strain>
    </source>
</reference>
<organism evidence="3 4">
    <name type="scientific">Dimargaris verticillata</name>
    <dbReference type="NCBI Taxonomy" id="2761393"/>
    <lineage>
        <taxon>Eukaryota</taxon>
        <taxon>Fungi</taxon>
        <taxon>Fungi incertae sedis</taxon>
        <taxon>Zoopagomycota</taxon>
        <taxon>Kickxellomycotina</taxon>
        <taxon>Dimargaritomycetes</taxon>
        <taxon>Dimargaritales</taxon>
        <taxon>Dimargaritaceae</taxon>
        <taxon>Dimargaris</taxon>
    </lineage>
</organism>
<evidence type="ECO:0000256" key="2">
    <source>
        <dbReference type="SAM" id="Phobius"/>
    </source>
</evidence>
<dbReference type="GO" id="GO:0000774">
    <property type="term" value="F:adenyl-nucleotide exchange factor activity"/>
    <property type="evidence" value="ECO:0007669"/>
    <property type="project" value="TreeGrafter"/>
</dbReference>
<dbReference type="PANTHER" id="PTHR19316">
    <property type="entry name" value="PROTEIN FOLDING REGULATOR"/>
    <property type="match status" value="1"/>
</dbReference>
<feature type="transmembrane region" description="Helical" evidence="2">
    <location>
        <begin position="12"/>
        <end position="30"/>
    </location>
</feature>
<protein>
    <submittedName>
        <fullName evidence="3">Nucleotide exchange factor sil1</fullName>
    </submittedName>
</protein>
<gene>
    <name evidence="3" type="primary">SIL1</name>
    <name evidence="3" type="ORF">H4R34_005630</name>
</gene>